<evidence type="ECO:0000256" key="11">
    <source>
        <dbReference type="ARBA" id="ARBA00023159"/>
    </source>
</evidence>
<dbReference type="Gene3D" id="3.30.310.20">
    <property type="entry name" value="DNA-3-methyladenine glycosylase AlkA, N-terminal domain"/>
    <property type="match status" value="1"/>
</dbReference>
<dbReference type="SMART" id="SM00342">
    <property type="entry name" value="HTH_ARAC"/>
    <property type="match status" value="1"/>
</dbReference>
<dbReference type="RefSeq" id="WP_145852268.1">
    <property type="nucleotide sequence ID" value="NZ_RPFW01000001.1"/>
</dbReference>
<evidence type="ECO:0000256" key="5">
    <source>
        <dbReference type="ARBA" id="ARBA00022679"/>
    </source>
</evidence>
<dbReference type="EMBL" id="RPFW01000001">
    <property type="protein sequence ID" value="TVZ07381.1"/>
    <property type="molecule type" value="Genomic_DNA"/>
</dbReference>
<dbReference type="Proteomes" id="UP000460272">
    <property type="component" value="Unassembled WGS sequence"/>
</dbReference>
<protein>
    <recommendedName>
        <fullName evidence="3">DNA-3-methyladenine glycosylase II</fullName>
        <ecNumber evidence="3">3.2.2.21</ecNumber>
    </recommendedName>
</protein>
<dbReference type="InterPro" id="IPR009057">
    <property type="entry name" value="Homeodomain-like_sf"/>
</dbReference>
<dbReference type="CDD" id="cd00056">
    <property type="entry name" value="ENDO3c"/>
    <property type="match status" value="1"/>
</dbReference>
<dbReference type="SUPFAM" id="SSF57884">
    <property type="entry name" value="Ada DNA repair protein, N-terminal domain (N-Ada 10)"/>
    <property type="match status" value="1"/>
</dbReference>
<evidence type="ECO:0000256" key="7">
    <source>
        <dbReference type="ARBA" id="ARBA00022763"/>
    </source>
</evidence>
<evidence type="ECO:0000256" key="13">
    <source>
        <dbReference type="ARBA" id="ARBA00023204"/>
    </source>
</evidence>
<dbReference type="PANTHER" id="PTHR43003">
    <property type="entry name" value="DNA-3-METHYLADENINE GLYCOSYLASE"/>
    <property type="match status" value="1"/>
</dbReference>
<dbReference type="FunFam" id="3.40.10.10:FF:000001">
    <property type="entry name" value="DNA-3-methyladenine glycosylase 2"/>
    <property type="match status" value="1"/>
</dbReference>
<comment type="caution">
    <text evidence="15">The sequence shown here is derived from an EMBL/GenBank/DDBJ whole genome shotgun (WGS) entry which is preliminary data.</text>
</comment>
<evidence type="ECO:0000256" key="4">
    <source>
        <dbReference type="ARBA" id="ARBA00022603"/>
    </source>
</evidence>
<dbReference type="GO" id="GO:0003700">
    <property type="term" value="F:DNA-binding transcription factor activity"/>
    <property type="evidence" value="ECO:0007669"/>
    <property type="project" value="InterPro"/>
</dbReference>
<dbReference type="Pfam" id="PF02805">
    <property type="entry name" value="Ada_Zn_binding"/>
    <property type="match status" value="1"/>
</dbReference>
<dbReference type="SUPFAM" id="SSF46689">
    <property type="entry name" value="Homeodomain-like"/>
    <property type="match status" value="1"/>
</dbReference>
<dbReference type="SUPFAM" id="SSF48150">
    <property type="entry name" value="DNA-glycosylase"/>
    <property type="match status" value="1"/>
</dbReference>
<dbReference type="GO" id="GO:0006307">
    <property type="term" value="P:DNA alkylation repair"/>
    <property type="evidence" value="ECO:0007669"/>
    <property type="project" value="TreeGrafter"/>
</dbReference>
<comment type="cofactor">
    <cofactor evidence="2">
        <name>Zn(2+)</name>
        <dbReference type="ChEBI" id="CHEBI:29105"/>
    </cofactor>
</comment>
<keyword evidence="6" id="KW-0479">Metal-binding</keyword>
<dbReference type="Gene3D" id="3.40.10.10">
    <property type="entry name" value="DNA Methylphosphotriester Repair Domain"/>
    <property type="match status" value="1"/>
</dbReference>
<dbReference type="GO" id="GO:0008168">
    <property type="term" value="F:methyltransferase activity"/>
    <property type="evidence" value="ECO:0007669"/>
    <property type="project" value="UniProtKB-KW"/>
</dbReference>
<dbReference type="Gene3D" id="1.10.1670.10">
    <property type="entry name" value="Helix-hairpin-Helix base-excision DNA repair enzymes (C-terminal)"/>
    <property type="match status" value="1"/>
</dbReference>
<dbReference type="Gene3D" id="1.10.10.60">
    <property type="entry name" value="Homeodomain-like"/>
    <property type="match status" value="1"/>
</dbReference>
<feature type="domain" description="HTH araC/xylS-type" evidence="14">
    <location>
        <begin position="85"/>
        <end position="183"/>
    </location>
</feature>
<name>A0A6P2CBR4_9ACTN</name>
<dbReference type="GO" id="GO:0043565">
    <property type="term" value="F:sequence-specific DNA binding"/>
    <property type="evidence" value="ECO:0007669"/>
    <property type="project" value="InterPro"/>
</dbReference>
<comment type="catalytic activity">
    <reaction evidence="1">
        <text>Hydrolysis of alkylated DNA, releasing 3-methyladenine, 3-methylguanine, 7-methylguanine and 7-methyladenine.</text>
        <dbReference type="EC" id="3.2.2.21"/>
    </reaction>
</comment>
<keyword evidence="9" id="KW-0805">Transcription regulation</keyword>
<dbReference type="GO" id="GO:0032259">
    <property type="term" value="P:methylation"/>
    <property type="evidence" value="ECO:0007669"/>
    <property type="project" value="UniProtKB-KW"/>
</dbReference>
<keyword evidence="5" id="KW-0808">Transferase</keyword>
<evidence type="ECO:0000259" key="14">
    <source>
        <dbReference type="PROSITE" id="PS01124"/>
    </source>
</evidence>
<keyword evidence="4" id="KW-0489">Methyltransferase</keyword>
<evidence type="ECO:0000256" key="2">
    <source>
        <dbReference type="ARBA" id="ARBA00001947"/>
    </source>
</evidence>
<evidence type="ECO:0000313" key="15">
    <source>
        <dbReference type="EMBL" id="TVZ07381.1"/>
    </source>
</evidence>
<dbReference type="GO" id="GO:0008725">
    <property type="term" value="F:DNA-3-methyladenine glycosylase activity"/>
    <property type="evidence" value="ECO:0007669"/>
    <property type="project" value="TreeGrafter"/>
</dbReference>
<dbReference type="InterPro" id="IPR010316">
    <property type="entry name" value="AlkA_N"/>
</dbReference>
<dbReference type="InterPro" id="IPR037046">
    <property type="entry name" value="AlkA_N_sf"/>
</dbReference>
<dbReference type="Pfam" id="PF12833">
    <property type="entry name" value="HTH_18"/>
    <property type="match status" value="1"/>
</dbReference>
<evidence type="ECO:0000313" key="16">
    <source>
        <dbReference type="Proteomes" id="UP000460272"/>
    </source>
</evidence>
<evidence type="ECO:0000256" key="10">
    <source>
        <dbReference type="ARBA" id="ARBA00023125"/>
    </source>
</evidence>
<dbReference type="InterPro" id="IPR003265">
    <property type="entry name" value="HhH-GPD_domain"/>
</dbReference>
<dbReference type="GO" id="GO:0043916">
    <property type="term" value="F:DNA-7-methylguanine glycosylase activity"/>
    <property type="evidence" value="ECO:0007669"/>
    <property type="project" value="TreeGrafter"/>
</dbReference>
<gene>
    <name evidence="15" type="ORF">EAS64_01920</name>
</gene>
<keyword evidence="12" id="KW-0804">Transcription</keyword>
<dbReference type="InterPro" id="IPR035451">
    <property type="entry name" value="Ada-like_dom_sf"/>
</dbReference>
<dbReference type="GO" id="GO:0032131">
    <property type="term" value="F:alkylated DNA binding"/>
    <property type="evidence" value="ECO:0007669"/>
    <property type="project" value="TreeGrafter"/>
</dbReference>
<keyword evidence="7" id="KW-0227">DNA damage</keyword>
<evidence type="ECO:0000256" key="6">
    <source>
        <dbReference type="ARBA" id="ARBA00022723"/>
    </source>
</evidence>
<keyword evidence="13" id="KW-0234">DNA repair</keyword>
<keyword evidence="8" id="KW-0862">Zinc</keyword>
<sequence>MDDEQRYTAASSRDARFDGVFFTAVKTTGIYCRPSCPAITPKRANVVFYPTAAAAQQAGFRACKRCRPDASPGSPEWNIRSDVAGRAMRLIADGVVDRAGVDGLADRLGYSPRQVGRVLTAEVCAGPLALARAQRARTARILVETTALPMGDVAFAAGFSSIRQFNATMLEVYDIPPTALRERAARSGVSVAATRRRVVPEPAGDAGATGVLRLRLPYRPPIDLDRMFGFLAARAIPGVEVASPGEYRRTIRLPNGCGLLSLRHVPSASWVDCSLVLSDLRDVTAAVQRCRRLLDLDADPAAISGFFDEDPLLGPLAAKCPGRRSIGAVDGDEIAVRAVLGQQVSVAAARRLGGRLTALYGTPLPPGLADLGAAEWGLTHVFPDPATIAGLDPGTLPMPLSRARALATLATSLAGGDIRVDAGADREEVEARLLALPGIGPWTAGYIRMRGLSDPDVFLEGDVGVARALRGLAADPGAPVTVPSVTASVVASRWHPWRSYAVHHLWAIEEPPASPAAESRAAS</sequence>
<accession>A0A6P2CBR4</accession>
<evidence type="ECO:0000256" key="3">
    <source>
        <dbReference type="ARBA" id="ARBA00012000"/>
    </source>
</evidence>
<dbReference type="GO" id="GO:0032993">
    <property type="term" value="C:protein-DNA complex"/>
    <property type="evidence" value="ECO:0007669"/>
    <property type="project" value="TreeGrafter"/>
</dbReference>
<dbReference type="SMART" id="SM00478">
    <property type="entry name" value="ENDO3c"/>
    <property type="match status" value="1"/>
</dbReference>
<reference evidence="15 16" key="1">
    <citation type="submission" date="2018-11" db="EMBL/GenBank/DDBJ databases">
        <title>Trebonia kvetii gen.nov., sp.nov., a novel acidophilic actinobacterium, and proposal of the new actinobacterial family Treboniaceae fam. nov.</title>
        <authorList>
            <person name="Rapoport D."/>
            <person name="Sagova-Mareckova M."/>
            <person name="Sedlacek I."/>
            <person name="Provaznik J."/>
            <person name="Kralova S."/>
            <person name="Pavlinic D."/>
            <person name="Benes V."/>
            <person name="Kopecky J."/>
        </authorList>
    </citation>
    <scope>NUCLEOTIDE SEQUENCE [LARGE SCALE GENOMIC DNA]</scope>
    <source>
        <strain evidence="15 16">15Tr583</strain>
    </source>
</reference>
<evidence type="ECO:0000256" key="12">
    <source>
        <dbReference type="ARBA" id="ARBA00023163"/>
    </source>
</evidence>
<dbReference type="InterPro" id="IPR004026">
    <property type="entry name" value="Ada_DNA_repair_Zn-bd"/>
</dbReference>
<dbReference type="SMART" id="SM01009">
    <property type="entry name" value="AlkA_N"/>
    <property type="match status" value="1"/>
</dbReference>
<evidence type="ECO:0000256" key="9">
    <source>
        <dbReference type="ARBA" id="ARBA00023015"/>
    </source>
</evidence>
<dbReference type="InterPro" id="IPR023170">
    <property type="entry name" value="HhH_base_excis_C"/>
</dbReference>
<dbReference type="Gene3D" id="1.10.340.30">
    <property type="entry name" value="Hypothetical protein, domain 2"/>
    <property type="match status" value="1"/>
</dbReference>
<organism evidence="15 16">
    <name type="scientific">Trebonia kvetii</name>
    <dbReference type="NCBI Taxonomy" id="2480626"/>
    <lineage>
        <taxon>Bacteria</taxon>
        <taxon>Bacillati</taxon>
        <taxon>Actinomycetota</taxon>
        <taxon>Actinomycetes</taxon>
        <taxon>Streptosporangiales</taxon>
        <taxon>Treboniaceae</taxon>
        <taxon>Trebonia</taxon>
    </lineage>
</organism>
<dbReference type="AlphaFoldDB" id="A0A6P2CBR4"/>
<dbReference type="InterPro" id="IPR018060">
    <property type="entry name" value="HTH_AraC"/>
</dbReference>
<dbReference type="InterPro" id="IPR011257">
    <property type="entry name" value="DNA_glycosylase"/>
</dbReference>
<keyword evidence="11" id="KW-0010">Activator</keyword>
<proteinExistence type="predicted"/>
<evidence type="ECO:0000256" key="8">
    <source>
        <dbReference type="ARBA" id="ARBA00022833"/>
    </source>
</evidence>
<dbReference type="PANTHER" id="PTHR43003:SF13">
    <property type="entry name" value="DNA-3-METHYLADENINE GLYCOSYLASE 2"/>
    <property type="match status" value="1"/>
</dbReference>
<dbReference type="InterPro" id="IPR051912">
    <property type="entry name" value="Alkylbase_DNA_Glycosylase/TA"/>
</dbReference>
<dbReference type="GO" id="GO:0006285">
    <property type="term" value="P:base-excision repair, AP site formation"/>
    <property type="evidence" value="ECO:0007669"/>
    <property type="project" value="TreeGrafter"/>
</dbReference>
<dbReference type="OrthoDB" id="9811249at2"/>
<dbReference type="GO" id="GO:0008270">
    <property type="term" value="F:zinc ion binding"/>
    <property type="evidence" value="ECO:0007669"/>
    <property type="project" value="InterPro"/>
</dbReference>
<keyword evidence="10" id="KW-0238">DNA-binding</keyword>
<keyword evidence="16" id="KW-1185">Reference proteome</keyword>
<dbReference type="SUPFAM" id="SSF55945">
    <property type="entry name" value="TATA-box binding protein-like"/>
    <property type="match status" value="1"/>
</dbReference>
<dbReference type="EC" id="3.2.2.21" evidence="3"/>
<dbReference type="PROSITE" id="PS01124">
    <property type="entry name" value="HTH_ARAC_FAMILY_2"/>
    <property type="match status" value="1"/>
</dbReference>
<dbReference type="GO" id="GO:0005737">
    <property type="term" value="C:cytoplasm"/>
    <property type="evidence" value="ECO:0007669"/>
    <property type="project" value="TreeGrafter"/>
</dbReference>
<evidence type="ECO:0000256" key="1">
    <source>
        <dbReference type="ARBA" id="ARBA00000086"/>
    </source>
</evidence>
<dbReference type="Pfam" id="PF06029">
    <property type="entry name" value="AlkA_N"/>
    <property type="match status" value="1"/>
</dbReference>